<dbReference type="Proteomes" id="UP000789366">
    <property type="component" value="Unassembled WGS sequence"/>
</dbReference>
<feature type="non-terminal residue" evidence="1">
    <location>
        <position position="144"/>
    </location>
</feature>
<reference evidence="1" key="1">
    <citation type="submission" date="2021-06" db="EMBL/GenBank/DDBJ databases">
        <authorList>
            <person name="Kallberg Y."/>
            <person name="Tangrot J."/>
            <person name="Rosling A."/>
        </authorList>
    </citation>
    <scope>NUCLEOTIDE SEQUENCE</scope>
    <source>
        <strain evidence="1">28 12/20/2015</strain>
    </source>
</reference>
<proteinExistence type="predicted"/>
<feature type="non-terminal residue" evidence="1">
    <location>
        <position position="1"/>
    </location>
</feature>
<evidence type="ECO:0000313" key="1">
    <source>
        <dbReference type="EMBL" id="CAG8769513.1"/>
    </source>
</evidence>
<organism evidence="1 2">
    <name type="scientific">Cetraspora pellucida</name>
    <dbReference type="NCBI Taxonomy" id="1433469"/>
    <lineage>
        <taxon>Eukaryota</taxon>
        <taxon>Fungi</taxon>
        <taxon>Fungi incertae sedis</taxon>
        <taxon>Mucoromycota</taxon>
        <taxon>Glomeromycotina</taxon>
        <taxon>Glomeromycetes</taxon>
        <taxon>Diversisporales</taxon>
        <taxon>Gigasporaceae</taxon>
        <taxon>Cetraspora</taxon>
    </lineage>
</organism>
<comment type="caution">
    <text evidence="1">The sequence shown here is derived from an EMBL/GenBank/DDBJ whole genome shotgun (WGS) entry which is preliminary data.</text>
</comment>
<dbReference type="EMBL" id="CAJVPW010053151">
    <property type="protein sequence ID" value="CAG8769513.1"/>
    <property type="molecule type" value="Genomic_DNA"/>
</dbReference>
<evidence type="ECO:0000313" key="2">
    <source>
        <dbReference type="Proteomes" id="UP000789366"/>
    </source>
</evidence>
<sequence length="144" mass="16597">TKINPRKIKSRDEAQEKQMQKSDKCTGCNKKKLLKFENKLCATCYYNTQFQNVSSGNQDIDNLIKATHSNQPRLRLLWIPFNEFIDIKRIGTGGFSEIYTAKWTKGIVNGWSTSIEEYNRIENVIVVLKVLKDSSTIDSAFLKE</sequence>
<accession>A0ACA9QYH8</accession>
<keyword evidence="2" id="KW-1185">Reference proteome</keyword>
<protein>
    <submittedName>
        <fullName evidence="1">17746_t:CDS:1</fullName>
    </submittedName>
</protein>
<gene>
    <name evidence="1" type="ORF">SPELUC_LOCUS15682</name>
</gene>
<name>A0ACA9QYH8_9GLOM</name>